<protein>
    <submittedName>
        <fullName evidence="2">Uncharacterized protein</fullName>
    </submittedName>
</protein>
<dbReference type="Proteomes" id="UP001206572">
    <property type="component" value="Unassembled WGS sequence"/>
</dbReference>
<sequence>MKTATRSAFRSFVADMEDIGRKCNRAVRSGARTLAALPWPALLAVSIVLACLMTIVPLALTLFVGFLLLKFVAAALFGRRPQQIAE</sequence>
<organism evidence="2 3">
    <name type="scientific">Massilia agri</name>
    <dbReference type="NCBI Taxonomy" id="1886785"/>
    <lineage>
        <taxon>Bacteria</taxon>
        <taxon>Pseudomonadati</taxon>
        <taxon>Pseudomonadota</taxon>
        <taxon>Betaproteobacteria</taxon>
        <taxon>Burkholderiales</taxon>
        <taxon>Oxalobacteraceae</taxon>
        <taxon>Telluria group</taxon>
        <taxon>Massilia</taxon>
    </lineage>
</organism>
<proteinExistence type="predicted"/>
<name>A0ABT2ALM8_9BURK</name>
<gene>
    <name evidence="2" type="ORF">NX780_12455</name>
</gene>
<evidence type="ECO:0000256" key="1">
    <source>
        <dbReference type="SAM" id="Phobius"/>
    </source>
</evidence>
<comment type="caution">
    <text evidence="2">The sequence shown here is derived from an EMBL/GenBank/DDBJ whole genome shotgun (WGS) entry which is preliminary data.</text>
</comment>
<feature type="transmembrane region" description="Helical" evidence="1">
    <location>
        <begin position="62"/>
        <end position="78"/>
    </location>
</feature>
<dbReference type="EMBL" id="JANUHA010000007">
    <property type="protein sequence ID" value="MCS0597156.1"/>
    <property type="molecule type" value="Genomic_DNA"/>
</dbReference>
<keyword evidence="3" id="KW-1185">Reference proteome</keyword>
<evidence type="ECO:0000313" key="3">
    <source>
        <dbReference type="Proteomes" id="UP001206572"/>
    </source>
</evidence>
<accession>A0ABT2ALM8</accession>
<keyword evidence="1" id="KW-0812">Transmembrane</keyword>
<feature type="transmembrane region" description="Helical" evidence="1">
    <location>
        <begin position="34"/>
        <end position="56"/>
    </location>
</feature>
<reference evidence="2 3" key="1">
    <citation type="submission" date="2022-08" db="EMBL/GenBank/DDBJ databases">
        <title>Reclassification of Massilia species as members of the genera Telluria, Duganella, Pseudoduganella, Mokoshia gen. nov. and Zemynaea gen. nov. using orthogonal and non-orthogonal genome-based approaches.</title>
        <authorList>
            <person name="Bowman J.P."/>
        </authorList>
    </citation>
    <scope>NUCLEOTIDE SEQUENCE [LARGE SCALE GENOMIC DNA]</scope>
    <source>
        <strain evidence="2 3">JCM 31661</strain>
    </source>
</reference>
<keyword evidence="1" id="KW-0472">Membrane</keyword>
<keyword evidence="1" id="KW-1133">Transmembrane helix</keyword>
<dbReference type="RefSeq" id="WP_258828175.1">
    <property type="nucleotide sequence ID" value="NZ_JANUHA010000007.1"/>
</dbReference>
<evidence type="ECO:0000313" key="2">
    <source>
        <dbReference type="EMBL" id="MCS0597156.1"/>
    </source>
</evidence>